<dbReference type="PANTHER" id="PTHR44321">
    <property type="entry name" value="TRANSDUCIN BETA-LIKE PROTEIN 2"/>
    <property type="match status" value="1"/>
</dbReference>
<dbReference type="AlphaFoldDB" id="A0A1A8VK53"/>
<reference evidence="4" key="1">
    <citation type="submission" date="2016-05" db="EMBL/GenBank/DDBJ databases">
        <authorList>
            <person name="Lavstsen T."/>
            <person name="Jespersen J.S."/>
        </authorList>
    </citation>
    <scope>NUCLEOTIDE SEQUENCE [LARGE SCALE GENOMIC DNA]</scope>
</reference>
<evidence type="ECO:0000256" key="2">
    <source>
        <dbReference type="SAM" id="Phobius"/>
    </source>
</evidence>
<feature type="compositionally biased region" description="Low complexity" evidence="1">
    <location>
        <begin position="43"/>
        <end position="53"/>
    </location>
</feature>
<feature type="signal peptide" evidence="3">
    <location>
        <begin position="1"/>
        <end position="15"/>
    </location>
</feature>
<keyword evidence="3" id="KW-0732">Signal</keyword>
<keyword evidence="2" id="KW-1133">Transmembrane helix</keyword>
<sequence>MAGTLLLSIFAIAFAALMWVILDKKREKHNTKKESKNKHHGKNQNQKKCNSNSGSGGKDREILKSKKKASIDASKNGSHVKTDMSNPQCSNNGPHVKPDLSNVPHVLFDRYITTLKGNNYPVSVCVNGKYGVVVVSCNNGNLQFHKIEKDSMNKTILTKKIDEVFSCMDMDEDGNRLVVVSELYSTLKIFKIEKSEQNIKNISLTLNGKTELHKKDVKYLYVHKNEYIITGSELEETEVKIWNLQGDLLKVVSIKQVYNNDYAISKTARFFGVACWSPDIKIFEIKVKENSFQNIEKVMDLKTNSGTKCLCFSDNEQKAFLIDKHGVLTTYNLNIRYKLQEESKILYKKDLKEYGFEDFSRMHLSGDSNLLIIISGCNVLILQQENLQLVNKIMDAHKCEINGVRAIPSSSLFLTWAFILKNKNSNNNLKGVQKEDTEIGVVLGSGGHTFEMLEILKLIKNRNIIFHFFYANNDPLSREKAENTLKNCRKNYFTIPRCRNVGESYIVAFYLESVCRIYSLSLSAKLLYNFADLFVVFSEHLQKKYKKAKFYGYLF</sequence>
<name>A0A1A8VK53_PLAOA</name>
<proteinExistence type="predicted"/>
<evidence type="ECO:0000313" key="7">
    <source>
        <dbReference type="Proteomes" id="UP000078560"/>
    </source>
</evidence>
<evidence type="ECO:0000313" key="5">
    <source>
        <dbReference type="EMBL" id="SBS81532.1"/>
    </source>
</evidence>
<evidence type="ECO:0000313" key="6">
    <source>
        <dbReference type="Proteomes" id="UP000078546"/>
    </source>
</evidence>
<dbReference type="Gene3D" id="2.130.10.10">
    <property type="entry name" value="YVTN repeat-like/Quinoprotein amine dehydrogenase"/>
    <property type="match status" value="1"/>
</dbReference>
<dbReference type="SUPFAM" id="SSF50978">
    <property type="entry name" value="WD40 repeat-like"/>
    <property type="match status" value="1"/>
</dbReference>
<dbReference type="EMBL" id="FLQV01000108">
    <property type="protein sequence ID" value="SBS81532.1"/>
    <property type="molecule type" value="Genomic_DNA"/>
</dbReference>
<feature type="transmembrane region" description="Helical" evidence="2">
    <location>
        <begin position="6"/>
        <end position="22"/>
    </location>
</feature>
<feature type="region of interest" description="Disordered" evidence="1">
    <location>
        <begin position="30"/>
        <end position="98"/>
    </location>
</feature>
<keyword evidence="2" id="KW-0472">Membrane</keyword>
<dbReference type="InterPro" id="IPR015943">
    <property type="entry name" value="WD40/YVTN_repeat-like_dom_sf"/>
</dbReference>
<dbReference type="GO" id="GO:0030968">
    <property type="term" value="P:endoplasmic reticulum unfolded protein response"/>
    <property type="evidence" value="ECO:0007669"/>
    <property type="project" value="TreeGrafter"/>
</dbReference>
<dbReference type="EMBL" id="FLQU01000089">
    <property type="protein sequence ID" value="SBS80649.1"/>
    <property type="molecule type" value="Genomic_DNA"/>
</dbReference>
<organism evidence="4 7">
    <name type="scientific">Plasmodium ovale curtisi</name>
    <dbReference type="NCBI Taxonomy" id="864141"/>
    <lineage>
        <taxon>Eukaryota</taxon>
        <taxon>Sar</taxon>
        <taxon>Alveolata</taxon>
        <taxon>Apicomplexa</taxon>
        <taxon>Aconoidasida</taxon>
        <taxon>Haemosporida</taxon>
        <taxon>Plasmodiidae</taxon>
        <taxon>Plasmodium</taxon>
        <taxon>Plasmodium (Plasmodium)</taxon>
    </lineage>
</organism>
<dbReference type="Proteomes" id="UP000078560">
    <property type="component" value="Unassembled WGS sequence"/>
</dbReference>
<evidence type="ECO:0000313" key="4">
    <source>
        <dbReference type="EMBL" id="SBS80649.1"/>
    </source>
</evidence>
<gene>
    <name evidence="5" type="ORF">POVCU1_005680</name>
    <name evidence="4" type="ORF">POVCU2_0006410</name>
</gene>
<dbReference type="Proteomes" id="UP000078546">
    <property type="component" value="Unassembled WGS sequence"/>
</dbReference>
<keyword evidence="2" id="KW-0812">Transmembrane</keyword>
<feature type="compositionally biased region" description="Basic residues" evidence="1">
    <location>
        <begin position="30"/>
        <end position="42"/>
    </location>
</feature>
<evidence type="ECO:0008006" key="8">
    <source>
        <dbReference type="Google" id="ProtNLM"/>
    </source>
</evidence>
<evidence type="ECO:0000256" key="1">
    <source>
        <dbReference type="SAM" id="MobiDB-lite"/>
    </source>
</evidence>
<dbReference type="InterPro" id="IPR036322">
    <property type="entry name" value="WD40_repeat_dom_sf"/>
</dbReference>
<dbReference type="GO" id="GO:0006488">
    <property type="term" value="P:dolichol-linked oligosaccharide biosynthetic process"/>
    <property type="evidence" value="ECO:0007669"/>
    <property type="project" value="InterPro"/>
</dbReference>
<dbReference type="InterPro" id="IPR042410">
    <property type="entry name" value="WBSCR13"/>
</dbReference>
<protein>
    <recommendedName>
        <fullName evidence="8">WD repeat-containing protein</fullName>
    </recommendedName>
</protein>
<feature type="chain" id="PRO_5015059573" description="WD repeat-containing protein" evidence="3">
    <location>
        <begin position="16"/>
        <end position="555"/>
    </location>
</feature>
<reference evidence="6 7" key="2">
    <citation type="submission" date="2016-05" db="EMBL/GenBank/DDBJ databases">
        <authorList>
            <person name="Naeem Raeece"/>
        </authorList>
    </citation>
    <scope>NUCLEOTIDE SEQUENCE [LARGE SCALE GENOMIC DNA]</scope>
</reference>
<dbReference type="PANTHER" id="PTHR44321:SF1">
    <property type="entry name" value="TRANSDUCIN BETA-LIKE PROTEIN 2"/>
    <property type="match status" value="1"/>
</dbReference>
<evidence type="ECO:0000256" key="3">
    <source>
        <dbReference type="SAM" id="SignalP"/>
    </source>
</evidence>
<accession>A0A1A8VK53</accession>
<dbReference type="GO" id="GO:0005783">
    <property type="term" value="C:endoplasmic reticulum"/>
    <property type="evidence" value="ECO:0007669"/>
    <property type="project" value="TreeGrafter"/>
</dbReference>
<dbReference type="Pfam" id="PF08660">
    <property type="entry name" value="Alg14"/>
    <property type="match status" value="2"/>
</dbReference>
<dbReference type="InterPro" id="IPR013969">
    <property type="entry name" value="Oligosacch_biosynth_Alg14"/>
</dbReference>
<feature type="compositionally biased region" description="Polar residues" evidence="1">
    <location>
        <begin position="76"/>
        <end position="93"/>
    </location>
</feature>